<evidence type="ECO:0000313" key="2">
    <source>
        <dbReference type="EMBL" id="SPO00124.1"/>
    </source>
</evidence>
<feature type="region of interest" description="Disordered" evidence="1">
    <location>
        <begin position="224"/>
        <end position="253"/>
    </location>
</feature>
<feature type="region of interest" description="Disordered" evidence="1">
    <location>
        <begin position="415"/>
        <end position="439"/>
    </location>
</feature>
<evidence type="ECO:0000256" key="1">
    <source>
        <dbReference type="SAM" id="MobiDB-lite"/>
    </source>
</evidence>
<feature type="region of interest" description="Disordered" evidence="1">
    <location>
        <begin position="1"/>
        <end position="32"/>
    </location>
</feature>
<comment type="caution">
    <text evidence="2">The sequence shown here is derived from an EMBL/GenBank/DDBJ whole genome shotgun (WGS) entry which is preliminary data.</text>
</comment>
<feature type="region of interest" description="Disordered" evidence="1">
    <location>
        <begin position="523"/>
        <end position="551"/>
    </location>
</feature>
<feature type="region of interest" description="Disordered" evidence="1">
    <location>
        <begin position="284"/>
        <end position="311"/>
    </location>
</feature>
<sequence>MDSSGVATCLRSQSNTGEGSIQAGNSTSPNLPYGVVQQQRPVYTTAGTVWNPESARPIRAPVRRGRASLGSTGGEQFPVASQQDGTNALHSLAASAVVPHYAPLQQNNDRAINPHVFHLAHRGDPSPNDMASFRAGGGPLPTQASDTMLTQHNPRGDAAANHGGGDDDGSTNLGDAFVEKLPMKSLVSLASYENPYQQKAQHVLRVKSNPGLPSGGVPTAFRSSHEAVGLSTSHQPRSLATTPNAISSQPTQVDVRPLGDYASALPKTQTNSQLAHPRQSRPFLSSALATGPGAPEPLKAGPPGQRQQGPSKIESTFVSNLHAAGVNTAQPVHPIHSTQPLRPYSTLNMTNGTDGLGMTGPSPQIPTAYYSHDGVGSDHDHPSLHTISRTAAGEGPESEMCDQVITPAGFVRHGLARSNGNSGQSARLDSDGAPVHQPSTYNFIPDQGGHDTHPLADRGLGFNDALALARNNTRFDLARQILEARRAMGYPGFNEAPSINSYELSKSWANENLGSNILQSSSVDGNAGSVSSHEESRAQLSTTTQAVAGSQSMSTTRDPYYWIRKVENLDPYDWDPAQYHQPYHGRYPHGATKMDGEMLRERDAKINAWFYSNTSRLGKTMGQVLEERKHSIARPSPFGAIGDGRPKPEKKQTYAHISIDEANEMPASDHAKPLLNLVFQAILDHKDTEEAREFADTSGRKANKEVDCGEQEELDKLGSAVLVPGSVCDAD</sequence>
<evidence type="ECO:0000313" key="3">
    <source>
        <dbReference type="Proteomes" id="UP001187682"/>
    </source>
</evidence>
<organism evidence="2 3">
    <name type="scientific">Cephalotrichum gorgonifer</name>
    <dbReference type="NCBI Taxonomy" id="2041049"/>
    <lineage>
        <taxon>Eukaryota</taxon>
        <taxon>Fungi</taxon>
        <taxon>Dikarya</taxon>
        <taxon>Ascomycota</taxon>
        <taxon>Pezizomycotina</taxon>
        <taxon>Sordariomycetes</taxon>
        <taxon>Hypocreomycetidae</taxon>
        <taxon>Microascales</taxon>
        <taxon>Microascaceae</taxon>
        <taxon>Cephalotrichum</taxon>
    </lineage>
</organism>
<feature type="compositionally biased region" description="Polar residues" evidence="1">
    <location>
        <begin position="538"/>
        <end position="551"/>
    </location>
</feature>
<feature type="compositionally biased region" description="Polar residues" evidence="1">
    <location>
        <begin position="142"/>
        <end position="153"/>
    </location>
</feature>
<name>A0AAE8MTE1_9PEZI</name>
<feature type="region of interest" description="Disordered" evidence="1">
    <location>
        <begin position="122"/>
        <end position="168"/>
    </location>
</feature>
<dbReference type="AlphaFoldDB" id="A0AAE8MTE1"/>
<dbReference type="EMBL" id="ONZQ02000003">
    <property type="protein sequence ID" value="SPO00124.1"/>
    <property type="molecule type" value="Genomic_DNA"/>
</dbReference>
<keyword evidence="3" id="KW-1185">Reference proteome</keyword>
<accession>A0AAE8MTE1</accession>
<protein>
    <submittedName>
        <fullName evidence="2">Uncharacterized protein</fullName>
    </submittedName>
</protein>
<reference evidence="2" key="1">
    <citation type="submission" date="2018-03" db="EMBL/GenBank/DDBJ databases">
        <authorList>
            <person name="Guldener U."/>
        </authorList>
    </citation>
    <scope>NUCLEOTIDE SEQUENCE</scope>
</reference>
<feature type="compositionally biased region" description="Polar residues" evidence="1">
    <location>
        <begin position="230"/>
        <end position="252"/>
    </location>
</feature>
<gene>
    <name evidence="2" type="ORF">DNG_02976</name>
</gene>
<dbReference type="Proteomes" id="UP001187682">
    <property type="component" value="Unassembled WGS sequence"/>
</dbReference>
<proteinExistence type="predicted"/>
<feature type="compositionally biased region" description="Polar residues" evidence="1">
    <location>
        <begin position="418"/>
        <end position="427"/>
    </location>
</feature>
<feature type="region of interest" description="Disordered" evidence="1">
    <location>
        <begin position="57"/>
        <end position="84"/>
    </location>
</feature>